<evidence type="ECO:0000259" key="8">
    <source>
        <dbReference type="PROSITE" id="PS51900"/>
    </source>
</evidence>
<accession>X1IVU1</accession>
<keyword evidence="3" id="KW-0238">DNA-binding</keyword>
<gene>
    <name evidence="9" type="ORF">S03H2_43421</name>
</gene>
<dbReference type="Pfam" id="PF24624">
    <property type="entry name" value="Int_N"/>
    <property type="match status" value="1"/>
</dbReference>
<feature type="non-terminal residue" evidence="9">
    <location>
        <position position="1"/>
    </location>
</feature>
<evidence type="ECO:0000313" key="9">
    <source>
        <dbReference type="EMBL" id="GAH70224.1"/>
    </source>
</evidence>
<evidence type="ECO:0000256" key="1">
    <source>
        <dbReference type="ARBA" id="ARBA00008857"/>
    </source>
</evidence>
<dbReference type="PANTHER" id="PTHR30629">
    <property type="entry name" value="PROPHAGE INTEGRASE"/>
    <property type="match status" value="1"/>
</dbReference>
<dbReference type="InterPro" id="IPR050808">
    <property type="entry name" value="Phage_Integrase"/>
</dbReference>
<dbReference type="PANTHER" id="PTHR30629:SF2">
    <property type="entry name" value="PROPHAGE INTEGRASE INTS-RELATED"/>
    <property type="match status" value="1"/>
</dbReference>
<dbReference type="PROSITE" id="PS51898">
    <property type="entry name" value="TYR_RECOMBINASE"/>
    <property type="match status" value="1"/>
</dbReference>
<feature type="domain" description="Tyr recombinase" evidence="7">
    <location>
        <begin position="200"/>
        <end position="270"/>
    </location>
</feature>
<evidence type="ECO:0008006" key="10">
    <source>
        <dbReference type="Google" id="ProtNLM"/>
    </source>
</evidence>
<evidence type="ECO:0000256" key="4">
    <source>
        <dbReference type="ARBA" id="ARBA00023172"/>
    </source>
</evidence>
<organism evidence="9">
    <name type="scientific">marine sediment metagenome</name>
    <dbReference type="NCBI Taxonomy" id="412755"/>
    <lineage>
        <taxon>unclassified sequences</taxon>
        <taxon>metagenomes</taxon>
        <taxon>ecological metagenomes</taxon>
    </lineage>
</organism>
<dbReference type="Gene3D" id="1.10.150.130">
    <property type="match status" value="1"/>
</dbReference>
<feature type="non-terminal residue" evidence="9">
    <location>
        <position position="270"/>
    </location>
</feature>
<dbReference type="Gene3D" id="1.10.443.10">
    <property type="entry name" value="Intergrase catalytic core"/>
    <property type="match status" value="1"/>
</dbReference>
<evidence type="ECO:0000256" key="5">
    <source>
        <dbReference type="ARBA" id="ARBA00023195"/>
    </source>
</evidence>
<dbReference type="GO" id="GO:0006310">
    <property type="term" value="P:DNA recombination"/>
    <property type="evidence" value="ECO:0007669"/>
    <property type="project" value="UniProtKB-KW"/>
</dbReference>
<comment type="similarity">
    <text evidence="1">Belongs to the 'phage' integrase family.</text>
</comment>
<feature type="domain" description="Core-binding (CB)" evidence="8">
    <location>
        <begin position="99"/>
        <end position="179"/>
    </location>
</feature>
<dbReference type="InterPro" id="IPR002104">
    <property type="entry name" value="Integrase_catalytic"/>
</dbReference>
<reference evidence="9" key="1">
    <citation type="journal article" date="2014" name="Front. Microbiol.">
        <title>High frequency of phylogenetically diverse reductive dehalogenase-homologous genes in deep subseafloor sedimentary metagenomes.</title>
        <authorList>
            <person name="Kawai M."/>
            <person name="Futagami T."/>
            <person name="Toyoda A."/>
            <person name="Takaki Y."/>
            <person name="Nishi S."/>
            <person name="Hori S."/>
            <person name="Arai W."/>
            <person name="Tsubouchi T."/>
            <person name="Morono Y."/>
            <person name="Uchiyama I."/>
            <person name="Ito T."/>
            <person name="Fujiyama A."/>
            <person name="Inagaki F."/>
            <person name="Takami H."/>
        </authorList>
    </citation>
    <scope>NUCLEOTIDE SEQUENCE</scope>
    <source>
        <strain evidence="9">Expedition CK06-06</strain>
    </source>
</reference>
<dbReference type="GO" id="GO:0075713">
    <property type="term" value="P:establishment of integrated proviral latency"/>
    <property type="evidence" value="ECO:0007669"/>
    <property type="project" value="UniProtKB-KW"/>
</dbReference>
<sequence>SDTLTAPCADRVKRRRRNRTIVLRPSDLDFSIKGIKLTGNVRLFQRTNGRWYVRFTLNGKRRMLSTGETDRTHALLKLGEIVKAAERTNALGSQVRRVSTFRELAEEYIAYAEANKAPSTIQRDKRRLGKLLAAFGSNRLTDITQRKVELYMQEREKEVKPATVNRDLALLKHMLNKAVDWGYLKSNPIKRVKFLKEPPGRTRYLNDSERERLLDACKHSDSDMLYPVVLTALLTGMRKGELQGLTWDDVDFERREITLKRTKNNEVRVI</sequence>
<name>X1IVU1_9ZZZZ</name>
<evidence type="ECO:0000256" key="3">
    <source>
        <dbReference type="ARBA" id="ARBA00023125"/>
    </source>
</evidence>
<evidence type="ECO:0000259" key="7">
    <source>
        <dbReference type="PROSITE" id="PS51898"/>
    </source>
</evidence>
<dbReference type="InterPro" id="IPR011010">
    <property type="entry name" value="DNA_brk_join_enz"/>
</dbReference>
<dbReference type="InterPro" id="IPR057084">
    <property type="entry name" value="Int_N"/>
</dbReference>
<dbReference type="GO" id="GO:0046718">
    <property type="term" value="P:symbiont entry into host cell"/>
    <property type="evidence" value="ECO:0007669"/>
    <property type="project" value="UniProtKB-KW"/>
</dbReference>
<dbReference type="GO" id="GO:0015074">
    <property type="term" value="P:DNA integration"/>
    <property type="evidence" value="ECO:0007669"/>
    <property type="project" value="UniProtKB-KW"/>
</dbReference>
<dbReference type="GO" id="GO:0044826">
    <property type="term" value="P:viral genome integration into host DNA"/>
    <property type="evidence" value="ECO:0007669"/>
    <property type="project" value="UniProtKB-KW"/>
</dbReference>
<dbReference type="PROSITE" id="PS51900">
    <property type="entry name" value="CB"/>
    <property type="match status" value="1"/>
</dbReference>
<keyword evidence="6" id="KW-1160">Virus entry into host cell</keyword>
<comment type="caution">
    <text evidence="9">The sequence shown here is derived from an EMBL/GenBank/DDBJ whole genome shotgun (WGS) entry which is preliminary data.</text>
</comment>
<dbReference type="EMBL" id="BARU01027085">
    <property type="protein sequence ID" value="GAH70224.1"/>
    <property type="molecule type" value="Genomic_DNA"/>
</dbReference>
<dbReference type="InterPro" id="IPR044068">
    <property type="entry name" value="CB"/>
</dbReference>
<dbReference type="GO" id="GO:0003677">
    <property type="term" value="F:DNA binding"/>
    <property type="evidence" value="ECO:0007669"/>
    <property type="project" value="UniProtKB-KW"/>
</dbReference>
<dbReference type="SUPFAM" id="SSF56349">
    <property type="entry name" value="DNA breaking-rejoining enzymes"/>
    <property type="match status" value="1"/>
</dbReference>
<evidence type="ECO:0000256" key="2">
    <source>
        <dbReference type="ARBA" id="ARBA00022908"/>
    </source>
</evidence>
<protein>
    <recommendedName>
        <fullName evidence="10">Core-binding (CB) domain-containing protein</fullName>
    </recommendedName>
</protein>
<proteinExistence type="inferred from homology"/>
<dbReference type="InterPro" id="IPR013762">
    <property type="entry name" value="Integrase-like_cat_sf"/>
</dbReference>
<evidence type="ECO:0000256" key="6">
    <source>
        <dbReference type="ARBA" id="ARBA00023296"/>
    </source>
</evidence>
<keyword evidence="4" id="KW-0233">DNA recombination</keyword>
<dbReference type="AlphaFoldDB" id="X1IVU1"/>
<keyword evidence="5" id="KW-1179">Viral genome integration</keyword>
<dbReference type="InterPro" id="IPR010998">
    <property type="entry name" value="Integrase_recombinase_N"/>
</dbReference>
<dbReference type="Pfam" id="PF00589">
    <property type="entry name" value="Phage_integrase"/>
    <property type="match status" value="1"/>
</dbReference>
<keyword evidence="2" id="KW-0229">DNA integration</keyword>